<dbReference type="PROSITE" id="PS00455">
    <property type="entry name" value="AMP_BINDING"/>
    <property type="match status" value="1"/>
</dbReference>
<dbReference type="InterPro" id="IPR020845">
    <property type="entry name" value="AMP-binding_CS"/>
</dbReference>
<dbReference type="PANTHER" id="PTHR22754">
    <property type="entry name" value="DISCO-INTERACTING PROTEIN 2 DIP2 -RELATED"/>
    <property type="match status" value="1"/>
</dbReference>
<keyword evidence="3" id="KW-0436">Ligase</keyword>
<comment type="similarity">
    <text evidence="1">Belongs to the ATP-dependent AMP-binding enzyme family.</text>
</comment>
<feature type="domain" description="AMP-dependent synthetase/ligase" evidence="2">
    <location>
        <begin position="32"/>
        <end position="406"/>
    </location>
</feature>
<dbReference type="Proteomes" id="UP000199691">
    <property type="component" value="Unassembled WGS sequence"/>
</dbReference>
<evidence type="ECO:0000259" key="2">
    <source>
        <dbReference type="Pfam" id="PF00501"/>
    </source>
</evidence>
<dbReference type="AlphaFoldDB" id="A0A1H0WDE9"/>
<gene>
    <name evidence="3" type="ORF">SAMN05421507_118142</name>
</gene>
<dbReference type="RefSeq" id="WP_090103057.1">
    <property type="nucleotide sequence ID" value="NZ_FNIX01000018.1"/>
</dbReference>
<dbReference type="EMBL" id="FNIX01000018">
    <property type="protein sequence ID" value="SDP88770.1"/>
    <property type="molecule type" value="Genomic_DNA"/>
</dbReference>
<sequence>MPSHGRAAASTLAELIDHLDDEHGGVLVHFPGTGHQMCHADVPALAWGVAEELLRAGAEEGSVVGVLSGTEPGFLPAVFGVWAAGGAITVLPVPPMPTAPETVAAALGPVAELLTHVVVTDSQVDVAEHLVARHPALRVVRVSDCTPKPRVASTARSESPAVVQFTSGSTSRPKGVVLSHSAVLACFASTAAASSVAAGDIFVSWVPVFHDFGLITILFGLWSGYELHLFSPWHFIRRPRQVVEHMSAVGATAFGGPNFAYDRIATAYDDGLLDGLDLSRWRLALNGGEPVKPSTVARFSAALAPAHLSPGVLFPVYGMAEATLSVACPKPGAPARTLWLDRESLGDRRAAVRVPDGSPDGIGLVSVGRPVPGMELRLLDDDGTEVADGSVGEIALRGPSLMTGYWDDPDATATAFRDGWLQTGDLGVRVAGELYVTGRRKDMIIVAGRNFYAEDVEDVARTVLPPELGRCVAFADTDRERVVVVLETTDPATDAELSTRVRGLVSARLDLGAVDVHAVPRNTLPRTTSGKWQRRLTSRLFRRLTGS</sequence>
<keyword evidence="4" id="KW-1185">Reference proteome</keyword>
<dbReference type="GO" id="GO:0070566">
    <property type="term" value="F:adenylyltransferase activity"/>
    <property type="evidence" value="ECO:0007669"/>
    <property type="project" value="TreeGrafter"/>
</dbReference>
<dbReference type="PANTHER" id="PTHR22754:SF32">
    <property type="entry name" value="DISCO-INTERACTING PROTEIN 2"/>
    <property type="match status" value="1"/>
</dbReference>
<protein>
    <submittedName>
        <fullName evidence="3">Acyl-CoA synthetase (AMP-forming)/AMP-acid ligase II</fullName>
    </submittedName>
</protein>
<dbReference type="Gene3D" id="3.30.300.30">
    <property type="match status" value="1"/>
</dbReference>
<dbReference type="STRING" id="641025.SAMN05421507_118142"/>
<dbReference type="GO" id="GO:0016874">
    <property type="term" value="F:ligase activity"/>
    <property type="evidence" value="ECO:0007669"/>
    <property type="project" value="UniProtKB-KW"/>
</dbReference>
<evidence type="ECO:0000256" key="1">
    <source>
        <dbReference type="ARBA" id="ARBA00006432"/>
    </source>
</evidence>
<dbReference type="Gene3D" id="3.40.50.12780">
    <property type="entry name" value="N-terminal domain of ligase-like"/>
    <property type="match status" value="1"/>
</dbReference>
<organism evidence="3 4">
    <name type="scientific">Lentzea jiangxiensis</name>
    <dbReference type="NCBI Taxonomy" id="641025"/>
    <lineage>
        <taxon>Bacteria</taxon>
        <taxon>Bacillati</taxon>
        <taxon>Actinomycetota</taxon>
        <taxon>Actinomycetes</taxon>
        <taxon>Pseudonocardiales</taxon>
        <taxon>Pseudonocardiaceae</taxon>
        <taxon>Lentzea</taxon>
    </lineage>
</organism>
<dbReference type="InterPro" id="IPR000873">
    <property type="entry name" value="AMP-dep_synth/lig_dom"/>
</dbReference>
<evidence type="ECO:0000313" key="3">
    <source>
        <dbReference type="EMBL" id="SDP88770.1"/>
    </source>
</evidence>
<dbReference type="InterPro" id="IPR042099">
    <property type="entry name" value="ANL_N_sf"/>
</dbReference>
<proteinExistence type="inferred from homology"/>
<dbReference type="OrthoDB" id="3671040at2"/>
<accession>A0A1H0WDE9</accession>
<dbReference type="GO" id="GO:0005886">
    <property type="term" value="C:plasma membrane"/>
    <property type="evidence" value="ECO:0007669"/>
    <property type="project" value="TreeGrafter"/>
</dbReference>
<dbReference type="InterPro" id="IPR045851">
    <property type="entry name" value="AMP-bd_C_sf"/>
</dbReference>
<dbReference type="GO" id="GO:0006633">
    <property type="term" value="P:fatty acid biosynthetic process"/>
    <property type="evidence" value="ECO:0007669"/>
    <property type="project" value="TreeGrafter"/>
</dbReference>
<reference evidence="4" key="1">
    <citation type="submission" date="2016-10" db="EMBL/GenBank/DDBJ databases">
        <authorList>
            <person name="Varghese N."/>
            <person name="Submissions S."/>
        </authorList>
    </citation>
    <scope>NUCLEOTIDE SEQUENCE [LARGE SCALE GENOMIC DNA]</scope>
    <source>
        <strain evidence="4">CGMCC 4.6609</strain>
    </source>
</reference>
<evidence type="ECO:0000313" key="4">
    <source>
        <dbReference type="Proteomes" id="UP000199691"/>
    </source>
</evidence>
<name>A0A1H0WDE9_9PSEU</name>
<dbReference type="SUPFAM" id="SSF56801">
    <property type="entry name" value="Acetyl-CoA synthetase-like"/>
    <property type="match status" value="1"/>
</dbReference>
<dbReference type="Pfam" id="PF00501">
    <property type="entry name" value="AMP-binding"/>
    <property type="match status" value="1"/>
</dbReference>